<dbReference type="Gene3D" id="3.40.50.150">
    <property type="entry name" value="Vaccinia Virus protein VP39"/>
    <property type="match status" value="1"/>
</dbReference>
<evidence type="ECO:0000259" key="2">
    <source>
        <dbReference type="Pfam" id="PF13649"/>
    </source>
</evidence>
<reference evidence="3" key="2">
    <citation type="submission" date="2023-01" db="EMBL/GenBank/DDBJ databases">
        <title>Draft genome sequence of Methylophaga thalassica strain NBRC 102424.</title>
        <authorList>
            <person name="Sun Q."/>
            <person name="Mori K."/>
        </authorList>
    </citation>
    <scope>NUCLEOTIDE SEQUENCE</scope>
    <source>
        <strain evidence="3">NBRC 102424</strain>
    </source>
</reference>
<proteinExistence type="predicted"/>
<sequence>MMWDERYDTDDYVYGINPNDFLKDNVQAIPKGHVLSLAEGEGRNAVFMAKQGYTVTAVDASAVGLKKAKRLAEKNDVKIECIHADLADFDLGKSQWDGIISIFCPLPPAVRKSLYKNVIRGLKPNDVFLLEAYTPEQLHYGTGGGSSVELMQTKQTLINELPGLTFQHLSEIERDVTEGVYHTGLASVVQAIAVKNALLEPN</sequence>
<dbReference type="CDD" id="cd02440">
    <property type="entry name" value="AdoMet_MTases"/>
    <property type="match status" value="1"/>
</dbReference>
<accession>A0ABQ5TWE9</accession>
<gene>
    <name evidence="3" type="ORF">GCM10007891_23500</name>
</gene>
<evidence type="ECO:0000313" key="3">
    <source>
        <dbReference type="EMBL" id="GLQ00497.1"/>
    </source>
</evidence>
<organism evidence="3 4">
    <name type="scientific">Methylophaga thalassica</name>
    <dbReference type="NCBI Taxonomy" id="40223"/>
    <lineage>
        <taxon>Bacteria</taxon>
        <taxon>Pseudomonadati</taxon>
        <taxon>Pseudomonadota</taxon>
        <taxon>Gammaproteobacteria</taxon>
        <taxon>Thiotrichales</taxon>
        <taxon>Piscirickettsiaceae</taxon>
        <taxon>Methylophaga</taxon>
    </lineage>
</organism>
<dbReference type="SUPFAM" id="SSF53335">
    <property type="entry name" value="S-adenosyl-L-methionine-dependent methyltransferases"/>
    <property type="match status" value="1"/>
</dbReference>
<dbReference type="EMBL" id="BSND01000006">
    <property type="protein sequence ID" value="GLQ00497.1"/>
    <property type="molecule type" value="Genomic_DNA"/>
</dbReference>
<dbReference type="Pfam" id="PF13649">
    <property type="entry name" value="Methyltransf_25"/>
    <property type="match status" value="1"/>
</dbReference>
<feature type="domain" description="Methyltransferase" evidence="2">
    <location>
        <begin position="34"/>
        <end position="125"/>
    </location>
</feature>
<dbReference type="PANTHER" id="PTHR43861:SF3">
    <property type="entry name" value="PUTATIVE (AFU_ORTHOLOGUE AFUA_2G14390)-RELATED"/>
    <property type="match status" value="1"/>
</dbReference>
<dbReference type="InterPro" id="IPR041698">
    <property type="entry name" value="Methyltransf_25"/>
</dbReference>
<dbReference type="PANTHER" id="PTHR43861">
    <property type="entry name" value="TRANS-ACONITATE 2-METHYLTRANSFERASE-RELATED"/>
    <property type="match status" value="1"/>
</dbReference>
<comment type="caution">
    <text evidence="3">The sequence shown here is derived from an EMBL/GenBank/DDBJ whole genome shotgun (WGS) entry which is preliminary data.</text>
</comment>
<dbReference type="InterPro" id="IPR029063">
    <property type="entry name" value="SAM-dependent_MTases_sf"/>
</dbReference>
<dbReference type="Proteomes" id="UP001161423">
    <property type="component" value="Unassembled WGS sequence"/>
</dbReference>
<keyword evidence="4" id="KW-1185">Reference proteome</keyword>
<dbReference type="GO" id="GO:0032259">
    <property type="term" value="P:methylation"/>
    <property type="evidence" value="ECO:0007669"/>
    <property type="project" value="UniProtKB-KW"/>
</dbReference>
<evidence type="ECO:0000313" key="4">
    <source>
        <dbReference type="Proteomes" id="UP001161423"/>
    </source>
</evidence>
<evidence type="ECO:0000256" key="1">
    <source>
        <dbReference type="ARBA" id="ARBA00022679"/>
    </source>
</evidence>
<dbReference type="GO" id="GO:0008168">
    <property type="term" value="F:methyltransferase activity"/>
    <property type="evidence" value="ECO:0007669"/>
    <property type="project" value="UniProtKB-KW"/>
</dbReference>
<keyword evidence="1" id="KW-0808">Transferase</keyword>
<name>A0ABQ5TWE9_9GAMM</name>
<dbReference type="RefSeq" id="WP_284723447.1">
    <property type="nucleotide sequence ID" value="NZ_BSND01000006.1"/>
</dbReference>
<keyword evidence="3" id="KW-0489">Methyltransferase</keyword>
<reference evidence="3" key="1">
    <citation type="journal article" date="2014" name="Int. J. Syst. Evol. Microbiol.">
        <title>Complete genome of a new Firmicutes species belonging to the dominant human colonic microbiota ('Ruminococcus bicirculans') reveals two chromosomes and a selective capacity to utilize plant glucans.</title>
        <authorList>
            <consortium name="NISC Comparative Sequencing Program"/>
            <person name="Wegmann U."/>
            <person name="Louis P."/>
            <person name="Goesmann A."/>
            <person name="Henrissat B."/>
            <person name="Duncan S.H."/>
            <person name="Flint H.J."/>
        </authorList>
    </citation>
    <scope>NUCLEOTIDE SEQUENCE</scope>
    <source>
        <strain evidence="3">NBRC 102424</strain>
    </source>
</reference>
<protein>
    <submittedName>
        <fullName evidence="3">SAM-dependent methyltransferase</fullName>
    </submittedName>
</protein>